<dbReference type="AlphaFoldDB" id="A0A078HI75"/>
<gene>
    <name evidence="1" type="primary">BnaC08g45840D</name>
    <name evidence="1" type="ORF">GSBRNA2T00064026001</name>
</gene>
<proteinExistence type="predicted"/>
<dbReference type="EMBL" id="LK032400">
    <property type="protein sequence ID" value="CDY37446.1"/>
    <property type="molecule type" value="Genomic_DNA"/>
</dbReference>
<protein>
    <submittedName>
        <fullName evidence="1">BnaC08g45840D protein</fullName>
    </submittedName>
</protein>
<reference evidence="1 2" key="1">
    <citation type="journal article" date="2014" name="Science">
        <title>Plant genetics. Early allopolyploid evolution in the post-Neolithic Brassica napus oilseed genome.</title>
        <authorList>
            <person name="Chalhoub B."/>
            <person name="Denoeud F."/>
            <person name="Liu S."/>
            <person name="Parkin I.A."/>
            <person name="Tang H."/>
            <person name="Wang X."/>
            <person name="Chiquet J."/>
            <person name="Belcram H."/>
            <person name="Tong C."/>
            <person name="Samans B."/>
            <person name="Correa M."/>
            <person name="Da Silva C."/>
            <person name="Just J."/>
            <person name="Falentin C."/>
            <person name="Koh C.S."/>
            <person name="Le Clainche I."/>
            <person name="Bernard M."/>
            <person name="Bento P."/>
            <person name="Noel B."/>
            <person name="Labadie K."/>
            <person name="Alberti A."/>
            <person name="Charles M."/>
            <person name="Arnaud D."/>
            <person name="Guo H."/>
            <person name="Daviaud C."/>
            <person name="Alamery S."/>
            <person name="Jabbari K."/>
            <person name="Zhao M."/>
            <person name="Edger P.P."/>
            <person name="Chelaifa H."/>
            <person name="Tack D."/>
            <person name="Lassalle G."/>
            <person name="Mestiri I."/>
            <person name="Schnel N."/>
            <person name="Le Paslier M.C."/>
            <person name="Fan G."/>
            <person name="Renault V."/>
            <person name="Bayer P.E."/>
            <person name="Golicz A.A."/>
            <person name="Manoli S."/>
            <person name="Lee T.H."/>
            <person name="Thi V.H."/>
            <person name="Chalabi S."/>
            <person name="Hu Q."/>
            <person name="Fan C."/>
            <person name="Tollenaere R."/>
            <person name="Lu Y."/>
            <person name="Battail C."/>
            <person name="Shen J."/>
            <person name="Sidebottom C.H."/>
            <person name="Wang X."/>
            <person name="Canaguier A."/>
            <person name="Chauveau A."/>
            <person name="Berard A."/>
            <person name="Deniot G."/>
            <person name="Guan M."/>
            <person name="Liu Z."/>
            <person name="Sun F."/>
            <person name="Lim Y.P."/>
            <person name="Lyons E."/>
            <person name="Town C.D."/>
            <person name="Bancroft I."/>
            <person name="Wang X."/>
            <person name="Meng J."/>
            <person name="Ma J."/>
            <person name="Pires J.C."/>
            <person name="King G.J."/>
            <person name="Brunel D."/>
            <person name="Delourme R."/>
            <person name="Renard M."/>
            <person name="Aury J.M."/>
            <person name="Adams K.L."/>
            <person name="Batley J."/>
            <person name="Snowdon R.J."/>
            <person name="Tost J."/>
            <person name="Edwards D."/>
            <person name="Zhou Y."/>
            <person name="Hua W."/>
            <person name="Sharpe A.G."/>
            <person name="Paterson A.H."/>
            <person name="Guan C."/>
            <person name="Wincker P."/>
        </authorList>
    </citation>
    <scope>NUCLEOTIDE SEQUENCE [LARGE SCALE GENOMIC DNA]</scope>
    <source>
        <strain evidence="2">cv. Darmor-bzh</strain>
    </source>
</reference>
<keyword evidence="2" id="KW-1185">Reference proteome</keyword>
<evidence type="ECO:0000313" key="1">
    <source>
        <dbReference type="EMBL" id="CDY37446.1"/>
    </source>
</evidence>
<dbReference type="Gramene" id="CDY37446">
    <property type="protein sequence ID" value="CDY37446"/>
    <property type="gene ID" value="GSBRNA2T00064026001"/>
</dbReference>
<evidence type="ECO:0000313" key="2">
    <source>
        <dbReference type="Proteomes" id="UP000028999"/>
    </source>
</evidence>
<name>A0A078HI75_BRANA</name>
<organism evidence="1 2">
    <name type="scientific">Brassica napus</name>
    <name type="common">Rape</name>
    <dbReference type="NCBI Taxonomy" id="3708"/>
    <lineage>
        <taxon>Eukaryota</taxon>
        <taxon>Viridiplantae</taxon>
        <taxon>Streptophyta</taxon>
        <taxon>Embryophyta</taxon>
        <taxon>Tracheophyta</taxon>
        <taxon>Spermatophyta</taxon>
        <taxon>Magnoliopsida</taxon>
        <taxon>eudicotyledons</taxon>
        <taxon>Gunneridae</taxon>
        <taxon>Pentapetalae</taxon>
        <taxon>rosids</taxon>
        <taxon>malvids</taxon>
        <taxon>Brassicales</taxon>
        <taxon>Brassicaceae</taxon>
        <taxon>Brassiceae</taxon>
        <taxon>Brassica</taxon>
    </lineage>
</organism>
<dbReference type="PaxDb" id="3708-A0A078HI75"/>
<sequence length="50" mass="5768">MAVPLCLESRRRVFFLSPPQRVEVHTISRTCEAVKLLRLTAVRVLELVSF</sequence>
<accession>A0A078HI75</accession>
<dbReference type="Proteomes" id="UP000028999">
    <property type="component" value="Unassembled WGS sequence"/>
</dbReference>